<evidence type="ECO:0000313" key="2">
    <source>
        <dbReference type="EMBL" id="TQN69268.1"/>
    </source>
</evidence>
<evidence type="ECO:0000256" key="1">
    <source>
        <dbReference type="SAM" id="MobiDB-lite"/>
    </source>
</evidence>
<feature type="region of interest" description="Disordered" evidence="1">
    <location>
        <begin position="142"/>
        <end position="236"/>
    </location>
</feature>
<proteinExistence type="predicted"/>
<feature type="non-terminal residue" evidence="2">
    <location>
        <position position="450"/>
    </location>
</feature>
<protein>
    <submittedName>
        <fullName evidence="2">Uncharacterized protein</fullName>
    </submittedName>
</protein>
<feature type="compositionally biased region" description="Basic and acidic residues" evidence="1">
    <location>
        <begin position="396"/>
        <end position="405"/>
    </location>
</feature>
<dbReference type="EMBL" id="PUHP01000544">
    <property type="protein sequence ID" value="TQN69268.1"/>
    <property type="molecule type" value="Genomic_DNA"/>
</dbReference>
<sequence length="450" mass="49378">MDQAQTQNHPQNDATPADDVCVYCGGHGTHEEQLTFGCSVQYVASARRNAQDATSIAQGAIKLTNSLGAQYDRGLHEHAQAEALVKQLQISLQLAIERRNRSAEELRTTQLMVEFARNQSADARQAHERLHDHYESTAAQMEVPEAGASSSGPGEEGAGAPNGTGREDWAEEDGEQEERENGGRDARDRVVIKPEEESRDETRLNAIAPHPGAPASGPPGAVPVAPATPRTSQMPQVMPMPQMPQMHPMMRMPQMAKMTQLFPMNQMSPLPPQQQRPQMQQMQQMPHMPHMRQLQQMPQMRQMSHLPQTPQGAQMHQGAQMQHASTPTPMMMGENPMTTPHDLQTAQTAQTGWKKKKRNKNKRWFNKKRHHPYKKEDQDDDASAAAKAPTATSAVDAERENDAADSHGGGAQVENKAVAAAEGTSTAAPATPGPEAGTWSGMFTSTLRRF</sequence>
<feature type="region of interest" description="Disordered" evidence="1">
    <location>
        <begin position="337"/>
        <end position="450"/>
    </location>
</feature>
<gene>
    <name evidence="2" type="ORF">CSHISOI_06135</name>
</gene>
<feature type="compositionally biased region" description="Low complexity" evidence="1">
    <location>
        <begin position="222"/>
        <end position="236"/>
    </location>
</feature>
<dbReference type="AlphaFoldDB" id="A0A5Q4BQG8"/>
<feature type="compositionally biased region" description="Polar residues" evidence="1">
    <location>
        <begin position="441"/>
        <end position="450"/>
    </location>
</feature>
<keyword evidence="3" id="KW-1185">Reference proteome</keyword>
<comment type="caution">
    <text evidence="2">The sequence shown here is derived from an EMBL/GenBank/DDBJ whole genome shotgun (WGS) entry which is preliminary data.</text>
</comment>
<reference evidence="2 3" key="1">
    <citation type="journal article" date="2019" name="Sci. Rep.">
        <title>Colletotrichum shisoi sp. nov., an anthracnose pathogen of Perilla frutescens in Japan: molecular phylogenetic, morphological and genomic evidence.</title>
        <authorList>
            <person name="Gan P."/>
            <person name="Tsushima A."/>
            <person name="Hiroyama R."/>
            <person name="Narusaka M."/>
            <person name="Takano Y."/>
            <person name="Narusaka Y."/>
            <person name="Kawaradani M."/>
            <person name="Damm U."/>
            <person name="Shirasu K."/>
        </authorList>
    </citation>
    <scope>NUCLEOTIDE SEQUENCE [LARGE SCALE GENOMIC DNA]</scope>
    <source>
        <strain evidence="2 3">PG-2018a</strain>
    </source>
</reference>
<organism evidence="2 3">
    <name type="scientific">Colletotrichum shisoi</name>
    <dbReference type="NCBI Taxonomy" id="2078593"/>
    <lineage>
        <taxon>Eukaryota</taxon>
        <taxon>Fungi</taxon>
        <taxon>Dikarya</taxon>
        <taxon>Ascomycota</taxon>
        <taxon>Pezizomycotina</taxon>
        <taxon>Sordariomycetes</taxon>
        <taxon>Hypocreomycetidae</taxon>
        <taxon>Glomerellales</taxon>
        <taxon>Glomerellaceae</taxon>
        <taxon>Colletotrichum</taxon>
        <taxon>Colletotrichum destructivum species complex</taxon>
    </lineage>
</organism>
<evidence type="ECO:0000313" key="3">
    <source>
        <dbReference type="Proteomes" id="UP000326340"/>
    </source>
</evidence>
<feature type="compositionally biased region" description="Acidic residues" evidence="1">
    <location>
        <begin position="169"/>
        <end position="178"/>
    </location>
</feature>
<name>A0A5Q4BQG8_9PEZI</name>
<feature type="compositionally biased region" description="Low complexity" evidence="1">
    <location>
        <begin position="206"/>
        <end position="215"/>
    </location>
</feature>
<dbReference type="OrthoDB" id="10550503at2759"/>
<feature type="compositionally biased region" description="Low complexity" evidence="1">
    <location>
        <begin position="383"/>
        <end position="395"/>
    </location>
</feature>
<dbReference type="Proteomes" id="UP000326340">
    <property type="component" value="Unassembled WGS sequence"/>
</dbReference>
<feature type="compositionally biased region" description="Polar residues" evidence="1">
    <location>
        <begin position="337"/>
        <end position="351"/>
    </location>
</feature>
<feature type="compositionally biased region" description="Low complexity" evidence="1">
    <location>
        <begin position="144"/>
        <end position="153"/>
    </location>
</feature>
<feature type="compositionally biased region" description="Low complexity" evidence="1">
    <location>
        <begin position="419"/>
        <end position="438"/>
    </location>
</feature>
<feature type="compositionally biased region" description="Basic and acidic residues" evidence="1">
    <location>
        <begin position="179"/>
        <end position="203"/>
    </location>
</feature>
<accession>A0A5Q4BQG8</accession>
<feature type="compositionally biased region" description="Basic residues" evidence="1">
    <location>
        <begin position="353"/>
        <end position="373"/>
    </location>
</feature>